<protein>
    <recommendedName>
        <fullName evidence="2 6">peptidylprolyl isomerase</fullName>
        <ecNumber evidence="2 6">5.2.1.8</ecNumber>
    </recommendedName>
</protein>
<proteinExistence type="inferred from homology"/>
<dbReference type="InterPro" id="IPR050689">
    <property type="entry name" value="FKBP-type_PPIase"/>
</dbReference>
<comment type="caution">
    <text evidence="8">The sequence shown here is derived from an EMBL/GenBank/DDBJ whole genome shotgun (WGS) entry which is preliminary data.</text>
</comment>
<evidence type="ECO:0000256" key="1">
    <source>
        <dbReference type="ARBA" id="ARBA00000971"/>
    </source>
</evidence>
<dbReference type="InterPro" id="IPR046357">
    <property type="entry name" value="PPIase_dom_sf"/>
</dbReference>
<name>A0AAD7XZ82_9FUNG</name>
<evidence type="ECO:0000256" key="6">
    <source>
        <dbReference type="PROSITE-ProRule" id="PRU00277"/>
    </source>
</evidence>
<organism evidence="8 9">
    <name type="scientific">Lichtheimia ornata</name>
    <dbReference type="NCBI Taxonomy" id="688661"/>
    <lineage>
        <taxon>Eukaryota</taxon>
        <taxon>Fungi</taxon>
        <taxon>Fungi incertae sedis</taxon>
        <taxon>Mucoromycota</taxon>
        <taxon>Mucoromycotina</taxon>
        <taxon>Mucoromycetes</taxon>
        <taxon>Mucorales</taxon>
        <taxon>Lichtheimiaceae</taxon>
        <taxon>Lichtheimia</taxon>
    </lineage>
</organism>
<evidence type="ECO:0000313" key="9">
    <source>
        <dbReference type="Proteomes" id="UP001234581"/>
    </source>
</evidence>
<dbReference type="GO" id="GO:0005737">
    <property type="term" value="C:cytoplasm"/>
    <property type="evidence" value="ECO:0007669"/>
    <property type="project" value="TreeGrafter"/>
</dbReference>
<sequence>MGVTVETLSAGDGQNFPKKGDKVTIHYTGTLTNGNKFDSSRDRKEPFQCTIGVGQVIRGWDEGVTQLSVGQRAKLTCTPDYAYGPRGFPPIIPPNSTLVFDVELLKIN</sequence>
<evidence type="ECO:0000256" key="5">
    <source>
        <dbReference type="ARBA" id="ARBA00038106"/>
    </source>
</evidence>
<dbReference type="EMBL" id="JARTCD010000025">
    <property type="protein sequence ID" value="KAJ8658311.1"/>
    <property type="molecule type" value="Genomic_DNA"/>
</dbReference>
<evidence type="ECO:0000256" key="3">
    <source>
        <dbReference type="ARBA" id="ARBA00023110"/>
    </source>
</evidence>
<dbReference type="PANTHER" id="PTHR10516:SF443">
    <property type="entry name" value="FK506-BINDING PROTEIN 59-RELATED"/>
    <property type="match status" value="1"/>
</dbReference>
<dbReference type="SUPFAM" id="SSF54534">
    <property type="entry name" value="FKBP-like"/>
    <property type="match status" value="1"/>
</dbReference>
<keyword evidence="3 6" id="KW-0697">Rotamase</keyword>
<dbReference type="PROSITE" id="PS50059">
    <property type="entry name" value="FKBP_PPIASE"/>
    <property type="match status" value="1"/>
</dbReference>
<dbReference type="AlphaFoldDB" id="A0AAD7XZ82"/>
<evidence type="ECO:0000313" key="8">
    <source>
        <dbReference type="EMBL" id="KAJ8658311.1"/>
    </source>
</evidence>
<dbReference type="GO" id="GO:0003755">
    <property type="term" value="F:peptidyl-prolyl cis-trans isomerase activity"/>
    <property type="evidence" value="ECO:0007669"/>
    <property type="project" value="UniProtKB-KW"/>
</dbReference>
<dbReference type="InterPro" id="IPR001179">
    <property type="entry name" value="PPIase_FKBP_dom"/>
</dbReference>
<dbReference type="Proteomes" id="UP001234581">
    <property type="component" value="Unassembled WGS sequence"/>
</dbReference>
<keyword evidence="9" id="KW-1185">Reference proteome</keyword>
<accession>A0AAD7XZ82</accession>
<reference evidence="8 9" key="1">
    <citation type="submission" date="2023-03" db="EMBL/GenBank/DDBJ databases">
        <title>Genome sequence of Lichtheimia ornata CBS 291.66.</title>
        <authorList>
            <person name="Mohabir J.T."/>
            <person name="Shea T.P."/>
            <person name="Kurbessoian T."/>
            <person name="Berby B."/>
            <person name="Fontaine J."/>
            <person name="Livny J."/>
            <person name="Gnirke A."/>
            <person name="Stajich J.E."/>
            <person name="Cuomo C.A."/>
        </authorList>
    </citation>
    <scope>NUCLEOTIDE SEQUENCE [LARGE SCALE GENOMIC DNA]</scope>
    <source>
        <strain evidence="8">CBS 291.66</strain>
    </source>
</reference>
<comment type="catalytic activity">
    <reaction evidence="1 6">
        <text>[protein]-peptidylproline (omega=180) = [protein]-peptidylproline (omega=0)</text>
        <dbReference type="Rhea" id="RHEA:16237"/>
        <dbReference type="Rhea" id="RHEA-COMP:10747"/>
        <dbReference type="Rhea" id="RHEA-COMP:10748"/>
        <dbReference type="ChEBI" id="CHEBI:83833"/>
        <dbReference type="ChEBI" id="CHEBI:83834"/>
        <dbReference type="EC" id="5.2.1.8"/>
    </reaction>
</comment>
<feature type="domain" description="PPIase FKBP-type" evidence="7">
    <location>
        <begin position="20"/>
        <end position="108"/>
    </location>
</feature>
<dbReference type="Pfam" id="PF00254">
    <property type="entry name" value="FKBP_C"/>
    <property type="match status" value="1"/>
</dbReference>
<comment type="similarity">
    <text evidence="5">Belongs to the FKBP-type PPIase family. FKBP1 subfamily.</text>
</comment>
<keyword evidence="4 6" id="KW-0413">Isomerase</keyword>
<dbReference type="GeneID" id="83213406"/>
<evidence type="ECO:0000256" key="2">
    <source>
        <dbReference type="ARBA" id="ARBA00013194"/>
    </source>
</evidence>
<dbReference type="EC" id="5.2.1.8" evidence="2 6"/>
<dbReference type="RefSeq" id="XP_058343224.1">
    <property type="nucleotide sequence ID" value="XM_058486029.1"/>
</dbReference>
<gene>
    <name evidence="8" type="ORF">O0I10_005994</name>
</gene>
<evidence type="ECO:0000259" key="7">
    <source>
        <dbReference type="PROSITE" id="PS50059"/>
    </source>
</evidence>
<dbReference type="PANTHER" id="PTHR10516">
    <property type="entry name" value="PEPTIDYL-PROLYL CIS-TRANS ISOMERASE"/>
    <property type="match status" value="1"/>
</dbReference>
<dbReference type="Gene3D" id="3.10.50.40">
    <property type="match status" value="1"/>
</dbReference>
<dbReference type="FunFam" id="3.10.50.40:FF:000025">
    <property type="entry name" value="Peptidylprolyl isomerase"/>
    <property type="match status" value="1"/>
</dbReference>
<evidence type="ECO:0000256" key="4">
    <source>
        <dbReference type="ARBA" id="ARBA00023235"/>
    </source>
</evidence>